<accession>A0ABY9VDY8</accession>
<proteinExistence type="predicted"/>
<dbReference type="Proteomes" id="UP001303324">
    <property type="component" value="Chromosome"/>
</dbReference>
<keyword evidence="2" id="KW-1185">Reference proteome</keyword>
<name>A0ABY9VDY8_9BACI</name>
<organism evidence="1 2">
    <name type="scientific">Mesobacillus jeotgali</name>
    <dbReference type="NCBI Taxonomy" id="129985"/>
    <lineage>
        <taxon>Bacteria</taxon>
        <taxon>Bacillati</taxon>
        <taxon>Bacillota</taxon>
        <taxon>Bacilli</taxon>
        <taxon>Bacillales</taxon>
        <taxon>Bacillaceae</taxon>
        <taxon>Mesobacillus</taxon>
    </lineage>
</organism>
<evidence type="ECO:0000313" key="1">
    <source>
        <dbReference type="EMBL" id="WNF21142.1"/>
    </source>
</evidence>
<reference evidence="1 2" key="1">
    <citation type="submission" date="2023-09" db="EMBL/GenBank/DDBJ databases">
        <title>Microbial mechanism of fulvic acid promoting antimony reduction mineralization in rice fields.</title>
        <authorList>
            <person name="Chen G."/>
            <person name="Lan J."/>
        </authorList>
    </citation>
    <scope>NUCLEOTIDE SEQUENCE [LARGE SCALE GENOMIC DNA]</scope>
    <source>
        <strain evidence="1 2">PS1</strain>
    </source>
</reference>
<dbReference type="EMBL" id="CP134494">
    <property type="protein sequence ID" value="WNF21142.1"/>
    <property type="molecule type" value="Genomic_DNA"/>
</dbReference>
<dbReference type="RefSeq" id="WP_311070768.1">
    <property type="nucleotide sequence ID" value="NZ_CP134494.1"/>
</dbReference>
<protein>
    <submittedName>
        <fullName evidence="1">Uncharacterized protein</fullName>
    </submittedName>
</protein>
<sequence length="42" mass="4847">MGTISMDIDELLEETSDTAEHDLSFALNQIEIDTLLEITRHW</sequence>
<gene>
    <name evidence="1" type="ORF">RH061_13115</name>
</gene>
<evidence type="ECO:0000313" key="2">
    <source>
        <dbReference type="Proteomes" id="UP001303324"/>
    </source>
</evidence>